<evidence type="ECO:0000256" key="6">
    <source>
        <dbReference type="ARBA" id="ARBA00023098"/>
    </source>
</evidence>
<dbReference type="NCBIfam" id="TIGR00556">
    <property type="entry name" value="pantethn_trn"/>
    <property type="match status" value="1"/>
</dbReference>
<keyword evidence="3 8" id="KW-0479">Metal-binding</keyword>
<comment type="function">
    <text evidence="8">Transfers the 4'-phosphopantetheine moiety from coenzyme A to a Ser of acyl-carrier-protein.</text>
</comment>
<dbReference type="EMBL" id="JACHEN010000014">
    <property type="protein sequence ID" value="MBB6216433.1"/>
    <property type="molecule type" value="Genomic_DNA"/>
</dbReference>
<feature type="binding site" evidence="8">
    <location>
        <position position="6"/>
    </location>
    <ligand>
        <name>Mg(2+)</name>
        <dbReference type="ChEBI" id="CHEBI:18420"/>
    </ligand>
</feature>
<evidence type="ECO:0000256" key="1">
    <source>
        <dbReference type="ARBA" id="ARBA00022516"/>
    </source>
</evidence>
<keyword evidence="5 8" id="KW-0460">Magnesium</keyword>
<dbReference type="InterPro" id="IPR002582">
    <property type="entry name" value="ACPS"/>
</dbReference>
<dbReference type="GO" id="GO:0005737">
    <property type="term" value="C:cytoplasm"/>
    <property type="evidence" value="ECO:0007669"/>
    <property type="project" value="UniProtKB-SubCell"/>
</dbReference>
<dbReference type="InterPro" id="IPR004568">
    <property type="entry name" value="Ppantetheine-prot_Trfase_dom"/>
</dbReference>
<dbReference type="InterPro" id="IPR037143">
    <property type="entry name" value="4-PPantetheinyl_Trfase_dom_sf"/>
</dbReference>
<name>A0A841KSR2_9FIRM</name>
<dbReference type="SUPFAM" id="SSF56214">
    <property type="entry name" value="4'-phosphopantetheinyl transferase"/>
    <property type="match status" value="1"/>
</dbReference>
<evidence type="ECO:0000256" key="2">
    <source>
        <dbReference type="ARBA" id="ARBA00022679"/>
    </source>
</evidence>
<dbReference type="AlphaFoldDB" id="A0A841KSR2"/>
<protein>
    <recommendedName>
        <fullName evidence="8">Holo-[acyl-carrier-protein] synthase</fullName>
        <shortName evidence="8">Holo-ACP synthase</shortName>
        <ecNumber evidence="8">2.7.8.7</ecNumber>
    </recommendedName>
    <alternativeName>
        <fullName evidence="8">4'-phosphopantetheinyl transferase AcpS</fullName>
    </alternativeName>
</protein>
<evidence type="ECO:0000256" key="4">
    <source>
        <dbReference type="ARBA" id="ARBA00022832"/>
    </source>
</evidence>
<keyword evidence="2 8" id="KW-0808">Transferase</keyword>
<dbReference type="GO" id="GO:0000287">
    <property type="term" value="F:magnesium ion binding"/>
    <property type="evidence" value="ECO:0007669"/>
    <property type="project" value="UniProtKB-UniRule"/>
</dbReference>
<feature type="binding site" evidence="8">
    <location>
        <position position="55"/>
    </location>
    <ligand>
        <name>Mg(2+)</name>
        <dbReference type="ChEBI" id="CHEBI:18420"/>
    </ligand>
</feature>
<keyword evidence="1 8" id="KW-0444">Lipid biosynthesis</keyword>
<comment type="caution">
    <text evidence="10">The sequence shown here is derived from an EMBL/GenBank/DDBJ whole genome shotgun (WGS) entry which is preliminary data.</text>
</comment>
<dbReference type="NCBIfam" id="TIGR00516">
    <property type="entry name" value="acpS"/>
    <property type="match status" value="1"/>
</dbReference>
<organism evidence="10 11">
    <name type="scientific">Anaerosolibacter carboniphilus</name>
    <dbReference type="NCBI Taxonomy" id="1417629"/>
    <lineage>
        <taxon>Bacteria</taxon>
        <taxon>Bacillati</taxon>
        <taxon>Bacillota</taxon>
        <taxon>Clostridia</taxon>
        <taxon>Peptostreptococcales</taxon>
        <taxon>Thermotaleaceae</taxon>
        <taxon>Anaerosolibacter</taxon>
    </lineage>
</organism>
<evidence type="ECO:0000259" key="9">
    <source>
        <dbReference type="Pfam" id="PF01648"/>
    </source>
</evidence>
<dbReference type="GO" id="GO:0006633">
    <property type="term" value="P:fatty acid biosynthetic process"/>
    <property type="evidence" value="ECO:0007669"/>
    <property type="project" value="UniProtKB-UniRule"/>
</dbReference>
<evidence type="ECO:0000313" key="11">
    <source>
        <dbReference type="Proteomes" id="UP000579281"/>
    </source>
</evidence>
<evidence type="ECO:0000256" key="7">
    <source>
        <dbReference type="ARBA" id="ARBA00023160"/>
    </source>
</evidence>
<evidence type="ECO:0000256" key="5">
    <source>
        <dbReference type="ARBA" id="ARBA00022842"/>
    </source>
</evidence>
<dbReference type="InterPro" id="IPR008278">
    <property type="entry name" value="4-PPantetheinyl_Trfase_dom"/>
</dbReference>
<evidence type="ECO:0000313" key="10">
    <source>
        <dbReference type="EMBL" id="MBB6216433.1"/>
    </source>
</evidence>
<dbReference type="Proteomes" id="UP000579281">
    <property type="component" value="Unassembled WGS sequence"/>
</dbReference>
<comment type="catalytic activity">
    <reaction evidence="8">
        <text>apo-[ACP] + CoA = holo-[ACP] + adenosine 3',5'-bisphosphate + H(+)</text>
        <dbReference type="Rhea" id="RHEA:12068"/>
        <dbReference type="Rhea" id="RHEA-COMP:9685"/>
        <dbReference type="Rhea" id="RHEA-COMP:9690"/>
        <dbReference type="ChEBI" id="CHEBI:15378"/>
        <dbReference type="ChEBI" id="CHEBI:29999"/>
        <dbReference type="ChEBI" id="CHEBI:57287"/>
        <dbReference type="ChEBI" id="CHEBI:58343"/>
        <dbReference type="ChEBI" id="CHEBI:64479"/>
        <dbReference type="EC" id="2.7.8.7"/>
    </reaction>
</comment>
<gene>
    <name evidence="8" type="primary">acpS</name>
    <name evidence="10" type="ORF">HNQ80_002533</name>
</gene>
<comment type="cofactor">
    <cofactor evidence="8">
        <name>Mg(2+)</name>
        <dbReference type="ChEBI" id="CHEBI:18420"/>
    </cofactor>
</comment>
<accession>A0A841KSR2</accession>
<sequence length="122" mass="13721">MYIGTDIIEIQRFEKLTAYESGLCRIFTKQELELTKDLSYAKKLETLAGKFAGKEATVKALGTGFDRNISFKDIEILKNEKGKPILNLHNKAKELSDELAISEYNISISHCSNYAIAMVILT</sequence>
<keyword evidence="7 8" id="KW-0275">Fatty acid biosynthesis</keyword>
<evidence type="ECO:0000256" key="3">
    <source>
        <dbReference type="ARBA" id="ARBA00022723"/>
    </source>
</evidence>
<keyword evidence="11" id="KW-1185">Reference proteome</keyword>
<dbReference type="RefSeq" id="WP_184310967.1">
    <property type="nucleotide sequence ID" value="NZ_JACHEN010000014.1"/>
</dbReference>
<comment type="subcellular location">
    <subcellularLocation>
        <location evidence="8">Cytoplasm</location>
    </subcellularLocation>
</comment>
<keyword evidence="6 8" id="KW-0443">Lipid metabolism</keyword>
<proteinExistence type="inferred from homology"/>
<feature type="domain" description="4'-phosphopantetheinyl transferase" evidence="9">
    <location>
        <begin position="3"/>
        <end position="117"/>
    </location>
</feature>
<keyword evidence="4 8" id="KW-0276">Fatty acid metabolism</keyword>
<comment type="similarity">
    <text evidence="8">Belongs to the P-Pant transferase superfamily. AcpS family.</text>
</comment>
<evidence type="ECO:0000256" key="8">
    <source>
        <dbReference type="HAMAP-Rule" id="MF_00101"/>
    </source>
</evidence>
<dbReference type="HAMAP" id="MF_00101">
    <property type="entry name" value="AcpS"/>
    <property type="match status" value="1"/>
</dbReference>
<dbReference type="Pfam" id="PF01648">
    <property type="entry name" value="ACPS"/>
    <property type="match status" value="1"/>
</dbReference>
<keyword evidence="8" id="KW-0963">Cytoplasm</keyword>
<dbReference type="GO" id="GO:0008897">
    <property type="term" value="F:holo-[acyl-carrier-protein] synthase activity"/>
    <property type="evidence" value="ECO:0007669"/>
    <property type="project" value="UniProtKB-UniRule"/>
</dbReference>
<dbReference type="Gene3D" id="3.90.470.20">
    <property type="entry name" value="4'-phosphopantetheinyl transferase domain"/>
    <property type="match status" value="1"/>
</dbReference>
<reference evidence="10 11" key="1">
    <citation type="submission" date="2020-08" db="EMBL/GenBank/DDBJ databases">
        <title>Genomic Encyclopedia of Type Strains, Phase IV (KMG-IV): sequencing the most valuable type-strain genomes for metagenomic binning, comparative biology and taxonomic classification.</title>
        <authorList>
            <person name="Goeker M."/>
        </authorList>
    </citation>
    <scope>NUCLEOTIDE SEQUENCE [LARGE SCALE GENOMIC DNA]</scope>
    <source>
        <strain evidence="10 11">DSM 103526</strain>
    </source>
</reference>
<dbReference type="EC" id="2.7.8.7" evidence="8"/>